<name>L7FMW9_ENTIV</name>
<protein>
    <submittedName>
        <fullName evidence="2">Uncharacterized protein</fullName>
    </submittedName>
</protein>
<dbReference type="AlphaFoldDB" id="L7FMW9"/>
<gene>
    <name evidence="2" type="ORF">EIN_414640</name>
</gene>
<dbReference type="EMBL" id="KB206875">
    <property type="protein sequence ID" value="ELP87069.1"/>
    <property type="molecule type" value="Genomic_DNA"/>
</dbReference>
<dbReference type="VEuPathDB" id="AmoebaDB:EIN_414640"/>
<accession>L7FMW9</accession>
<dbReference type="Proteomes" id="UP000014680">
    <property type="component" value="Unassembled WGS sequence"/>
</dbReference>
<feature type="region of interest" description="Disordered" evidence="1">
    <location>
        <begin position="184"/>
        <end position="208"/>
    </location>
</feature>
<evidence type="ECO:0000313" key="2">
    <source>
        <dbReference type="EMBL" id="ELP87069.1"/>
    </source>
</evidence>
<organism evidence="2 3">
    <name type="scientific">Entamoeba invadens IP1</name>
    <dbReference type="NCBI Taxonomy" id="370355"/>
    <lineage>
        <taxon>Eukaryota</taxon>
        <taxon>Amoebozoa</taxon>
        <taxon>Evosea</taxon>
        <taxon>Archamoebae</taxon>
        <taxon>Mastigamoebida</taxon>
        <taxon>Entamoebidae</taxon>
        <taxon>Entamoeba</taxon>
    </lineage>
</organism>
<evidence type="ECO:0000313" key="3">
    <source>
        <dbReference type="Proteomes" id="UP000014680"/>
    </source>
</evidence>
<dbReference type="RefSeq" id="XP_004253840.1">
    <property type="nucleotide sequence ID" value="XM_004253792.1"/>
</dbReference>
<reference evidence="2 3" key="1">
    <citation type="submission" date="2012-10" db="EMBL/GenBank/DDBJ databases">
        <authorList>
            <person name="Zafar N."/>
            <person name="Inman J."/>
            <person name="Hall N."/>
            <person name="Lorenzi H."/>
            <person name="Caler E."/>
        </authorList>
    </citation>
    <scope>NUCLEOTIDE SEQUENCE [LARGE SCALE GENOMIC DNA]</scope>
    <source>
        <strain evidence="2 3">IP1</strain>
    </source>
</reference>
<dbReference type="GeneID" id="14886045"/>
<keyword evidence="3" id="KW-1185">Reference proteome</keyword>
<dbReference type="KEGG" id="eiv:EIN_414640"/>
<feature type="compositionally biased region" description="Basic and acidic residues" evidence="1">
    <location>
        <begin position="188"/>
        <end position="207"/>
    </location>
</feature>
<sequence length="294" mass="34519">MLINDKEKFLVSDKTGRNTTELINKLLKHEATLLLDNTLSIIDYLDRVSHILRLENKERCRAFYQTQCTLKVKEKLAESKLISIRDTLMFNPMIDLNRDSLYTYHQLQNGQLLGEYVSVERWMFKSLKPEEHDTFKKIAEVTTMDNYKLVFFFDDSVDEIREFYKHPKQPVDKEVTSLLVVQDNEEMEDRHEKNGTEDKELEHHESVEEQNGVAIMSESRNDSTINHNHFEFTVTLALLTRTDTKTDQLLKLCFQFTSSETITKSFTSFDARRANSRSTTPLLSLKDWTSRESE</sequence>
<proteinExistence type="predicted"/>
<evidence type="ECO:0000256" key="1">
    <source>
        <dbReference type="SAM" id="MobiDB-lite"/>
    </source>
</evidence>